<organism evidence="2 3">
    <name type="scientific">Rhodovastum atsumiense</name>
    <dbReference type="NCBI Taxonomy" id="504468"/>
    <lineage>
        <taxon>Bacteria</taxon>
        <taxon>Pseudomonadati</taxon>
        <taxon>Pseudomonadota</taxon>
        <taxon>Alphaproteobacteria</taxon>
        <taxon>Acetobacterales</taxon>
        <taxon>Acetobacteraceae</taxon>
        <taxon>Rhodovastum</taxon>
    </lineage>
</organism>
<dbReference type="OrthoDB" id="7227972at2"/>
<accession>A0A5M6IRY1</accession>
<dbReference type="Pfam" id="PF00353">
    <property type="entry name" value="HemolysinCabind"/>
    <property type="match status" value="1"/>
</dbReference>
<evidence type="ECO:0000313" key="3">
    <source>
        <dbReference type="Proteomes" id="UP000325255"/>
    </source>
</evidence>
<keyword evidence="3" id="KW-1185">Reference proteome</keyword>
<dbReference type="Gene3D" id="2.150.10.10">
    <property type="entry name" value="Serralysin-like metalloprotease, C-terminal"/>
    <property type="match status" value="1"/>
</dbReference>
<dbReference type="InterPro" id="IPR013517">
    <property type="entry name" value="FG-GAP"/>
</dbReference>
<name>A0A5M6IRY1_9PROT</name>
<dbReference type="Proteomes" id="UP000325255">
    <property type="component" value="Unassembled WGS sequence"/>
</dbReference>
<dbReference type="InterPro" id="IPR013783">
    <property type="entry name" value="Ig-like_fold"/>
</dbReference>
<dbReference type="Pfam" id="PF13385">
    <property type="entry name" value="Laminin_G_3"/>
    <property type="match status" value="2"/>
</dbReference>
<evidence type="ECO:0000256" key="1">
    <source>
        <dbReference type="ARBA" id="ARBA00022729"/>
    </source>
</evidence>
<sequence>MSNSTFGTIRSLGLAAMPGTGGKALSFPAAAPHTGGYLIRPGVSGSVTTFTLVYDLLIPAGQSSGYGALFQTDLSNRSDADLFLKRLSADSAGIGISGTYDGEVSLGGWHRIAFTFEGQGDGSSVLSKYVDGALVGQQSVSTSRFSFDGDSGFLILTDEDGETWAGALSSFLFTTTALSEQQVAALGGTTAGGILAAAPAEGSATQFDFESGTLAASFGPGTMAAVDAAQAGGIASPAELGLPAYPADPAGVLHYPASDIAQGYTVTTGATETVSSFTLIYDLYLSAKDLGGYAALFQTDPGNASDADLFLKKLGTGIAGIGISSVYEGEITLDAWHRIAVSYQDMGNGNTVLRKYVDGALVGEQTLSTSRFSIDASGRFLILADEDGETAAGFLNSFAYVGHTLTGAEIAALGGATRGGIFTDATVPAGTLQFDFDKGGYGTTYGTGTLAPRGTDGGSIGDADKLGVGKFPGDDSGVLGFPATGPGEGYQIGVNVPGSISSYSVLFDLLIPAGQDGDAGALFRTSADMDANANVFLVRNQDGSIGISVAGETHGSFAFGQWHRLAITVQDQGNGSSVLTAYVDGAVAGHFTVDAAKFSVNGTTGCTVLSDNDGETWAGYLNSLHITPAVLDGAAIAALGGPTIGGIIAQANANPYATQFDFDNGTLTASYGSATMTAIGMLTPPAIAQAIDDQRLTTATGTITIDLAGVFSGGDLTYNVTTGDGKIATARVVDGKLVVDVNGWGITDITVTASNAAGDAVSDSFRLRHVSASAYTVAVVPDTQDYTDDPAGARLYHKMTQWLADNKAALNTVFALQVGDVTQWSAPEQWAIAKDAWSTLNGVVPYAVLPGNHDLAEGSASNHTTLLGQYFTLDYMTQNSTLGGVYDGEPNSTANAWYTFEGSDGTKWMVLMMEFGPRDDVVRWAKGVMDAHLDYKVILATHHYTNMGTRADPLSNELYGEGTGKDYGMVNDPQGASDGEDLWQTLVSQYSNISFVFSGHVFGDGAETIVSYNQFGQPVYQMFVNYQDGVASEITGNGDASAGGNGGNGAMRLVTIDPETGTVYTETYLANLDTYLTGVRQTTTPSRDGTSTADLTGPYLDHEQTIPGFDTDAPDYQFKAKAGDDLTLDAGNAGTIKVTLDGSASIDLLSQVAKYEWLNAAGEVIATGKNAALELAAGKYSFTLRAVTADGVTSTDTVDVTVTGAATLLRDNFNDGNANGWTRTGGTWLVKGTAAATPTAANAQGALYAYNDSSGAMIWSDPAAKAWTGYTLDVTLITEDDDTIGVYFYYTDANNFYRLTFNIQNNERLLVKVKDGVSTTLARETITTPFDQTMDLKVSVADGRIFATLDGDALFGGAVTDATAPLTGGTVGLVSNSQHQSIFDDVLVTAGTLRAYAGRDIRVIDSDGDGAATISLTGSHSFALGGIAGATWSENGKVVANAADAEISLGAGTHVLTLNLTGAGDSGHDSDSVIVTVIKASDVLVQDDFADGNANGWRFVDEHELGAAPDWQVVNGRLTQLADSYSRQLGGSGDTAPTPEWRLTWSPLGDGIYALRKGAYALWDEAGAREWRNYSTEATIRWADTGGVGFLFHYTDANNTYKLELDSETGLIQLFSLKGGIEQTLWQSPNAFTATDTAVLRVDIVEGVITAWLDGVALFASPIAVHDTEQGTVGLYTWGNPGVSFDDVLVTRLNGATVPGQEITGTAASEMLTSGAGDDVIRGLGGNDTLVGGGGNDTLDGGAGADVAVVNATRAGSTLTRLGDGSWRLTSADGTDVLRSIEVVRFTDGDLALHTAPGDFLGTATTDLLFQHGGGTVALWSVANGAVTASSGLGTLPAGATVLASGDLTGDGIADILTQRADGSLAVWETHGGTVTTQHALAAPGAGRQVAAIGDVDGNGAQDIVLQGSDGAITALRMQGGTVAGVTTLGHTDAAWTLRAATDLDGDGTDDLVFTSTGGDVAAWMVRDGVAVSGKGIGHLADGWSFEAAGDVTGDGTPDLVFAHTSGTMAYWALQDGGVTATGAIGQYAEGWSFATAGDLDADGTTDLVFTHASGAVAAWQVQHGLAVSATSLGATAPNWQLV</sequence>
<dbReference type="InterPro" id="IPR001343">
    <property type="entry name" value="Hemolysn_Ca-bd"/>
</dbReference>
<reference evidence="2 3" key="1">
    <citation type="submission" date="2019-09" db="EMBL/GenBank/DDBJ databases">
        <title>Genome sequence of Rhodovastum atsumiense, a diverse member of the Acetobacteraceae family of non-sulfur purple photosynthetic bacteria.</title>
        <authorList>
            <person name="Meyer T."/>
            <person name="Kyndt J."/>
        </authorList>
    </citation>
    <scope>NUCLEOTIDE SEQUENCE [LARGE SCALE GENOMIC DNA]</scope>
    <source>
        <strain evidence="2 3">DSM 21279</strain>
    </source>
</reference>
<dbReference type="RefSeq" id="WP_150042255.1">
    <property type="nucleotide sequence ID" value="NZ_OW485601.1"/>
</dbReference>
<dbReference type="InterPro" id="IPR013320">
    <property type="entry name" value="ConA-like_dom_sf"/>
</dbReference>
<dbReference type="SUPFAM" id="SSF56300">
    <property type="entry name" value="Metallo-dependent phosphatases"/>
    <property type="match status" value="1"/>
</dbReference>
<dbReference type="SUPFAM" id="SSF69318">
    <property type="entry name" value="Integrin alpha N-terminal domain"/>
    <property type="match status" value="2"/>
</dbReference>
<dbReference type="Gene3D" id="2.60.120.200">
    <property type="match status" value="3"/>
</dbReference>
<dbReference type="Pfam" id="PF13517">
    <property type="entry name" value="FG-GAP_3"/>
    <property type="match status" value="2"/>
</dbReference>
<dbReference type="Gene3D" id="2.60.40.10">
    <property type="entry name" value="Immunoglobulins"/>
    <property type="match status" value="1"/>
</dbReference>
<dbReference type="InterPro" id="IPR018511">
    <property type="entry name" value="Hemolysin-typ_Ca-bd_CS"/>
</dbReference>
<dbReference type="GO" id="GO:0005509">
    <property type="term" value="F:calcium ion binding"/>
    <property type="evidence" value="ECO:0007669"/>
    <property type="project" value="InterPro"/>
</dbReference>
<dbReference type="PANTHER" id="PTHR46580:SF2">
    <property type="entry name" value="MAM DOMAIN-CONTAINING PROTEIN"/>
    <property type="match status" value="1"/>
</dbReference>
<dbReference type="Gene3D" id="3.60.21.10">
    <property type="match status" value="1"/>
</dbReference>
<dbReference type="Gene3D" id="2.60.120.560">
    <property type="entry name" value="Exo-inulinase, domain 1"/>
    <property type="match status" value="2"/>
</dbReference>
<gene>
    <name evidence="2" type="ORF">F1189_18005</name>
</gene>
<dbReference type="EMBL" id="VWPK01000029">
    <property type="protein sequence ID" value="KAA5610669.1"/>
    <property type="molecule type" value="Genomic_DNA"/>
</dbReference>
<dbReference type="Gene3D" id="2.130.10.130">
    <property type="entry name" value="Integrin alpha, N-terminal"/>
    <property type="match status" value="1"/>
</dbReference>
<evidence type="ECO:0000313" key="2">
    <source>
        <dbReference type="EMBL" id="KAA5610669.1"/>
    </source>
</evidence>
<dbReference type="PROSITE" id="PS00330">
    <property type="entry name" value="HEMOLYSIN_CALCIUM"/>
    <property type="match status" value="2"/>
</dbReference>
<dbReference type="PANTHER" id="PTHR46580">
    <property type="entry name" value="SENSOR KINASE-RELATED"/>
    <property type="match status" value="1"/>
</dbReference>
<dbReference type="InterPro" id="IPR028994">
    <property type="entry name" value="Integrin_alpha_N"/>
</dbReference>
<protein>
    <submittedName>
        <fullName evidence="2">Uncharacterized protein</fullName>
    </submittedName>
</protein>
<dbReference type="Pfam" id="PF22352">
    <property type="entry name" value="K319L-like_PKD"/>
    <property type="match status" value="1"/>
</dbReference>
<proteinExistence type="predicted"/>
<comment type="caution">
    <text evidence="2">The sequence shown here is derived from an EMBL/GenBank/DDBJ whole genome shotgun (WGS) entry which is preliminary data.</text>
</comment>
<dbReference type="SUPFAM" id="SSF49899">
    <property type="entry name" value="Concanavalin A-like lectins/glucanases"/>
    <property type="match status" value="3"/>
</dbReference>
<dbReference type="InterPro" id="IPR011049">
    <property type="entry name" value="Serralysin-like_metalloprot_C"/>
</dbReference>
<keyword evidence="1" id="KW-0732">Signal</keyword>
<dbReference type="InterPro" id="IPR029052">
    <property type="entry name" value="Metallo-depent_PP-like"/>
</dbReference>